<dbReference type="GO" id="GO:0051539">
    <property type="term" value="F:4 iron, 4 sulfur cluster binding"/>
    <property type="evidence" value="ECO:0007669"/>
    <property type="project" value="UniProtKB-KW"/>
</dbReference>
<dbReference type="AlphaFoldDB" id="A0A1G8K0N5"/>
<evidence type="ECO:0000259" key="6">
    <source>
        <dbReference type="PROSITE" id="PS51379"/>
    </source>
</evidence>
<dbReference type="PANTHER" id="PTHR43177">
    <property type="entry name" value="PROTEIN NRFC"/>
    <property type="match status" value="1"/>
</dbReference>
<dbReference type="PROSITE" id="PS00198">
    <property type="entry name" value="4FE4S_FER_1"/>
    <property type="match status" value="1"/>
</dbReference>
<evidence type="ECO:0000256" key="3">
    <source>
        <dbReference type="ARBA" id="ARBA00022737"/>
    </source>
</evidence>
<dbReference type="InterPro" id="IPR017900">
    <property type="entry name" value="4Fe4S_Fe_S_CS"/>
</dbReference>
<dbReference type="SUPFAM" id="SSF54862">
    <property type="entry name" value="4Fe-4S ferredoxins"/>
    <property type="match status" value="1"/>
</dbReference>
<organism evidence="7 8">
    <name type="scientific">Ferrimonas sediminum</name>
    <dbReference type="NCBI Taxonomy" id="718193"/>
    <lineage>
        <taxon>Bacteria</taxon>
        <taxon>Pseudomonadati</taxon>
        <taxon>Pseudomonadota</taxon>
        <taxon>Gammaproteobacteria</taxon>
        <taxon>Alteromonadales</taxon>
        <taxon>Ferrimonadaceae</taxon>
        <taxon>Ferrimonas</taxon>
    </lineage>
</organism>
<protein>
    <submittedName>
        <fullName evidence="7">Protein NrfC</fullName>
    </submittedName>
</protein>
<dbReference type="PROSITE" id="PS51318">
    <property type="entry name" value="TAT"/>
    <property type="match status" value="1"/>
</dbReference>
<dbReference type="Pfam" id="PF13247">
    <property type="entry name" value="Fer4_11"/>
    <property type="match status" value="1"/>
</dbReference>
<dbReference type="Gene3D" id="3.30.70.20">
    <property type="match status" value="2"/>
</dbReference>
<keyword evidence="2" id="KW-0479">Metal-binding</keyword>
<dbReference type="CDD" id="cd10551">
    <property type="entry name" value="PsrB"/>
    <property type="match status" value="1"/>
</dbReference>
<dbReference type="InterPro" id="IPR017896">
    <property type="entry name" value="4Fe4S_Fe-S-bd"/>
</dbReference>
<gene>
    <name evidence="7" type="ORF">SAMN04488540_101216</name>
</gene>
<feature type="domain" description="4Fe-4S ferredoxin-type" evidence="6">
    <location>
        <begin position="115"/>
        <end position="144"/>
    </location>
</feature>
<dbReference type="InterPro" id="IPR050954">
    <property type="entry name" value="ET_IronSulfur_Cluster-Binding"/>
</dbReference>
<feature type="domain" description="4Fe-4S ferredoxin-type" evidence="6">
    <location>
        <begin position="36"/>
        <end position="64"/>
    </location>
</feature>
<proteinExistence type="predicted"/>
<dbReference type="InterPro" id="IPR006311">
    <property type="entry name" value="TAT_signal"/>
</dbReference>
<name>A0A1G8K0N5_9GAMM</name>
<dbReference type="GO" id="GO:0046872">
    <property type="term" value="F:metal ion binding"/>
    <property type="evidence" value="ECO:0007669"/>
    <property type="project" value="UniProtKB-KW"/>
</dbReference>
<evidence type="ECO:0000256" key="1">
    <source>
        <dbReference type="ARBA" id="ARBA00022485"/>
    </source>
</evidence>
<evidence type="ECO:0000256" key="2">
    <source>
        <dbReference type="ARBA" id="ARBA00022723"/>
    </source>
</evidence>
<feature type="domain" description="4Fe-4S ferredoxin-type" evidence="6">
    <location>
        <begin position="82"/>
        <end position="113"/>
    </location>
</feature>
<dbReference type="PROSITE" id="PS51379">
    <property type="entry name" value="4FE4S_FER_2"/>
    <property type="match status" value="3"/>
</dbReference>
<evidence type="ECO:0000256" key="4">
    <source>
        <dbReference type="ARBA" id="ARBA00023004"/>
    </source>
</evidence>
<keyword evidence="4" id="KW-0408">Iron</keyword>
<dbReference type="PANTHER" id="PTHR43177:SF3">
    <property type="entry name" value="PROTEIN NRFC HOMOLOG"/>
    <property type="match status" value="1"/>
</dbReference>
<dbReference type="Proteomes" id="UP000199527">
    <property type="component" value="Unassembled WGS sequence"/>
</dbReference>
<accession>A0A1G8K0N5</accession>
<keyword evidence="5" id="KW-0411">Iron-sulfur</keyword>
<keyword evidence="1" id="KW-0004">4Fe-4S</keyword>
<reference evidence="8" key="1">
    <citation type="submission" date="2016-10" db="EMBL/GenBank/DDBJ databases">
        <authorList>
            <person name="Varghese N."/>
            <person name="Submissions S."/>
        </authorList>
    </citation>
    <scope>NUCLEOTIDE SEQUENCE [LARGE SCALE GENOMIC DNA]</scope>
    <source>
        <strain evidence="8">DSM 23317</strain>
    </source>
</reference>
<dbReference type="FunFam" id="3.30.70.20:FF:000014">
    <property type="entry name" value="Cytochrome c nitrite reductase, Fe-S protein"/>
    <property type="match status" value="1"/>
</dbReference>
<evidence type="ECO:0000313" key="7">
    <source>
        <dbReference type="EMBL" id="SDI37036.1"/>
    </source>
</evidence>
<evidence type="ECO:0000313" key="8">
    <source>
        <dbReference type="Proteomes" id="UP000199527"/>
    </source>
</evidence>
<dbReference type="EMBL" id="FNEM01000001">
    <property type="protein sequence ID" value="SDI37036.1"/>
    <property type="molecule type" value="Genomic_DNA"/>
</dbReference>
<dbReference type="RefSeq" id="WP_090360540.1">
    <property type="nucleotide sequence ID" value="NZ_FNEM01000001.1"/>
</dbReference>
<keyword evidence="8" id="KW-1185">Reference proteome</keyword>
<dbReference type="OrthoDB" id="9779457at2"/>
<sequence length="221" mass="24103">MSLSRRQFLGCSAACAVTAAISTDASSDADGKVKNLAMIHDETKCIGCRACEHACREVNHVPEGVSRLKLNIDGPFNADEDPYYRFSRDSCQHCQDAPCISVCPTGAAFRDKETGIVDVDPFKCVGCQYCIAACPYRVRFIHPVTKAADKCDFCRKTNLAEGRLPACVEACPTKALTFGDLNDPDSELAAILRHQRTERAKLDLGTNPKLFRIPSQKAGVL</sequence>
<evidence type="ECO:0000256" key="5">
    <source>
        <dbReference type="ARBA" id="ARBA00023014"/>
    </source>
</evidence>
<keyword evidence="3" id="KW-0677">Repeat</keyword>